<evidence type="ECO:0000313" key="1">
    <source>
        <dbReference type="EMBL" id="XFO67760.1"/>
    </source>
</evidence>
<gene>
    <name evidence="1" type="ORF">SPSIL_039790</name>
</gene>
<dbReference type="EMBL" id="CP155573">
    <property type="protein sequence ID" value="XFO67760.1"/>
    <property type="molecule type" value="Genomic_DNA"/>
</dbReference>
<keyword evidence="2" id="KW-1185">Reference proteome</keyword>
<sequence>MDSWFTYASLIQELVDRGLDVIGMVKATNQRYLVGNCRLSLSELYKAAPIVLGSKRTILQSILTQLAPGIPIKVVFLDIAIIKKNG</sequence>
<organism evidence="1 2">
    <name type="scientific">Sporomusa silvacetica DSM 10669</name>
    <dbReference type="NCBI Taxonomy" id="1123289"/>
    <lineage>
        <taxon>Bacteria</taxon>
        <taxon>Bacillati</taxon>
        <taxon>Bacillota</taxon>
        <taxon>Negativicutes</taxon>
        <taxon>Selenomonadales</taxon>
        <taxon>Sporomusaceae</taxon>
        <taxon>Sporomusa</taxon>
    </lineage>
</organism>
<dbReference type="Proteomes" id="UP000216752">
    <property type="component" value="Chromosome"/>
</dbReference>
<proteinExistence type="predicted"/>
<reference evidence="1" key="1">
    <citation type="submission" date="2024-05" db="EMBL/GenBank/DDBJ databases">
        <title>Isolation and characterization of Sporomusa carbonis sp. nov., a carboxydotrophic hydrogenogen in the genus of Sporomusa isolated from a charcoal burning pile.</title>
        <authorList>
            <person name="Boeer T."/>
            <person name="Rosenbaum F."/>
            <person name="Eysell L."/>
            <person name="Mueller V."/>
            <person name="Daniel R."/>
            <person name="Poehlein A."/>
        </authorList>
    </citation>
    <scope>NUCLEOTIDE SEQUENCE [LARGE SCALE GENOMIC DNA]</scope>
    <source>
        <strain evidence="1">DSM 10669</strain>
    </source>
</reference>
<protein>
    <recommendedName>
        <fullName evidence="3">Transposase IS4-like domain-containing protein</fullName>
    </recommendedName>
</protein>
<evidence type="ECO:0008006" key="3">
    <source>
        <dbReference type="Google" id="ProtNLM"/>
    </source>
</evidence>
<accession>A0ABZ3IQ24</accession>
<evidence type="ECO:0000313" key="2">
    <source>
        <dbReference type="Proteomes" id="UP000216752"/>
    </source>
</evidence>
<name>A0ABZ3IQ24_9FIRM</name>